<dbReference type="Pfam" id="PF13649">
    <property type="entry name" value="Methyltransf_25"/>
    <property type="match status" value="1"/>
</dbReference>
<name>A0A9X1C5H2_9PSED</name>
<sequence length="273" mass="29740">MNSHEMTLNPPWLANFYDPALFDAGAGDADSASTIAYYCRQLKGPACSVLDLGCGTGRLAFALLDDGHRVHGVDISAPMLGYLATKAEALKVDARERLSWTCGSVLDLPVGETFDVLVAADDFVTHFDLDELGRFLVMAGDALRPGGWLLTDMRERSPVRLAAAAGALPKPMQSYGLTGGILTATGPRYAAMMGWEEYDPHSRWLVSHQLYSFIDAQGREERRDWKTIRQRNHSNAEFIEAALQAGFAVEQAVGRGGDGQLGEQGGFFQLVRL</sequence>
<reference evidence="5 6" key="2">
    <citation type="journal article" date="2023" name="Plant Pathol.">
        <title>Dismantling and reorganizing Pseudomonas marginalis sensu#lato.</title>
        <authorList>
            <person name="Sawada H."/>
            <person name="Fujikawa T."/>
            <person name="Satou M."/>
        </authorList>
    </citation>
    <scope>NUCLEOTIDE SEQUENCE [LARGE SCALE GENOMIC DNA]</scope>
    <source>
        <strain evidence="5 6">MAFF 301381</strain>
    </source>
</reference>
<evidence type="ECO:0000256" key="1">
    <source>
        <dbReference type="ARBA" id="ARBA00022603"/>
    </source>
</evidence>
<proteinExistence type="predicted"/>
<dbReference type="RefSeq" id="WP_205491293.1">
    <property type="nucleotide sequence ID" value="NZ_JAFHKI010000138.1"/>
</dbReference>
<dbReference type="InterPro" id="IPR029063">
    <property type="entry name" value="SAM-dependent_MTases_sf"/>
</dbReference>
<keyword evidence="1 5" id="KW-0489">Methyltransferase</keyword>
<evidence type="ECO:0000313" key="5">
    <source>
        <dbReference type="EMBL" id="MBN2975668.1"/>
    </source>
</evidence>
<dbReference type="GO" id="GO:0032259">
    <property type="term" value="P:methylation"/>
    <property type="evidence" value="ECO:0007669"/>
    <property type="project" value="UniProtKB-KW"/>
</dbReference>
<evidence type="ECO:0000256" key="2">
    <source>
        <dbReference type="ARBA" id="ARBA00022679"/>
    </source>
</evidence>
<organism evidence="5 6">
    <name type="scientific">Pseudomonas lactucae</name>
    <dbReference type="NCBI Taxonomy" id="2813360"/>
    <lineage>
        <taxon>Bacteria</taxon>
        <taxon>Pseudomonadati</taxon>
        <taxon>Pseudomonadota</taxon>
        <taxon>Gammaproteobacteria</taxon>
        <taxon>Pseudomonadales</taxon>
        <taxon>Pseudomonadaceae</taxon>
        <taxon>Pseudomonas</taxon>
    </lineage>
</organism>
<evidence type="ECO:0000259" key="4">
    <source>
        <dbReference type="Pfam" id="PF13649"/>
    </source>
</evidence>
<gene>
    <name evidence="5" type="ORF">JWR99_06600</name>
</gene>
<dbReference type="CDD" id="cd02440">
    <property type="entry name" value="AdoMet_MTases"/>
    <property type="match status" value="1"/>
</dbReference>
<dbReference type="AlphaFoldDB" id="A0A9X1C5H2"/>
<dbReference type="PANTHER" id="PTHR43464:SF19">
    <property type="entry name" value="UBIQUINONE BIOSYNTHESIS O-METHYLTRANSFERASE, MITOCHONDRIAL"/>
    <property type="match status" value="1"/>
</dbReference>
<reference evidence="5 6" key="1">
    <citation type="journal article" date="2021" name="Int. J. Syst. Evol. Microbiol.">
        <title>Pseudomonas lactucae sp. nov., a pathogen causing bacterial rot of lettuce in Japan.</title>
        <authorList>
            <person name="Sawada H."/>
            <person name="Fujikawa T."/>
            <person name="Satou M."/>
        </authorList>
    </citation>
    <scope>NUCLEOTIDE SEQUENCE [LARGE SCALE GENOMIC DNA]</scope>
    <source>
        <strain evidence="5 6">MAFF 301381</strain>
    </source>
</reference>
<comment type="caution">
    <text evidence="5">The sequence shown here is derived from an EMBL/GenBank/DDBJ whole genome shotgun (WGS) entry which is preliminary data.</text>
</comment>
<dbReference type="Gene3D" id="3.40.50.150">
    <property type="entry name" value="Vaccinia Virus protein VP39"/>
    <property type="match status" value="1"/>
</dbReference>
<accession>A0A9X1C5H2</accession>
<evidence type="ECO:0000256" key="3">
    <source>
        <dbReference type="ARBA" id="ARBA00022691"/>
    </source>
</evidence>
<dbReference type="InterPro" id="IPR041698">
    <property type="entry name" value="Methyltransf_25"/>
</dbReference>
<keyword evidence="2" id="KW-0808">Transferase</keyword>
<evidence type="ECO:0000313" key="6">
    <source>
        <dbReference type="Proteomes" id="UP001154860"/>
    </source>
</evidence>
<dbReference type="EMBL" id="JAFHKJ010000026">
    <property type="protein sequence ID" value="MBN2975668.1"/>
    <property type="molecule type" value="Genomic_DNA"/>
</dbReference>
<dbReference type="SUPFAM" id="SSF53335">
    <property type="entry name" value="S-adenosyl-L-methionine-dependent methyltransferases"/>
    <property type="match status" value="1"/>
</dbReference>
<protein>
    <submittedName>
        <fullName evidence="5">Class I SAM-dependent methyltransferase</fullName>
    </submittedName>
</protein>
<keyword evidence="3" id="KW-0949">S-adenosyl-L-methionine</keyword>
<keyword evidence="6" id="KW-1185">Reference proteome</keyword>
<feature type="domain" description="Methyltransferase" evidence="4">
    <location>
        <begin position="49"/>
        <end position="147"/>
    </location>
</feature>
<dbReference type="PANTHER" id="PTHR43464">
    <property type="entry name" value="METHYLTRANSFERASE"/>
    <property type="match status" value="1"/>
</dbReference>
<dbReference type="Proteomes" id="UP001154860">
    <property type="component" value="Unassembled WGS sequence"/>
</dbReference>
<dbReference type="GO" id="GO:0008168">
    <property type="term" value="F:methyltransferase activity"/>
    <property type="evidence" value="ECO:0007669"/>
    <property type="project" value="UniProtKB-KW"/>
</dbReference>